<feature type="transmembrane region" description="Helical" evidence="1">
    <location>
        <begin position="132"/>
        <end position="150"/>
    </location>
</feature>
<feature type="transmembrane region" description="Helical" evidence="1">
    <location>
        <begin position="254"/>
        <end position="276"/>
    </location>
</feature>
<comment type="caution">
    <text evidence="3">The sequence shown here is derived from an EMBL/GenBank/DDBJ whole genome shotgun (WGS) entry which is preliminary data.</text>
</comment>
<keyword evidence="4" id="KW-1185">Reference proteome</keyword>
<keyword evidence="1" id="KW-0472">Membrane</keyword>
<feature type="transmembrane region" description="Helical" evidence="1">
    <location>
        <begin position="176"/>
        <end position="199"/>
    </location>
</feature>
<keyword evidence="1" id="KW-0812">Transmembrane</keyword>
<dbReference type="InterPro" id="IPR007349">
    <property type="entry name" value="DUF418"/>
</dbReference>
<protein>
    <submittedName>
        <fullName evidence="3">DUF418 domain-containing protein</fullName>
    </submittedName>
</protein>
<feature type="transmembrane region" description="Helical" evidence="1">
    <location>
        <begin position="296"/>
        <end position="315"/>
    </location>
</feature>
<organism evidence="3 4">
    <name type="scientific">Paenibacillus mendelii</name>
    <dbReference type="NCBI Taxonomy" id="206163"/>
    <lineage>
        <taxon>Bacteria</taxon>
        <taxon>Bacillati</taxon>
        <taxon>Bacillota</taxon>
        <taxon>Bacilli</taxon>
        <taxon>Bacillales</taxon>
        <taxon>Paenibacillaceae</taxon>
        <taxon>Paenibacillus</taxon>
    </lineage>
</organism>
<dbReference type="Pfam" id="PF04235">
    <property type="entry name" value="DUF418"/>
    <property type="match status" value="1"/>
</dbReference>
<sequence>MSQPSQRLTALDYARAWAIFGMIIVNYKLAMQAENADPAWLRAIAGLFEGRASALFVVLAGIGVSLMTAKARRSMDKDIIRRNRKSLYRRSVFLLTAGMLLLLMDWNADILHDYAVFMLVAAVLMTVSDKLLLGLTVVSLLLSQIWLIVFDYSKGWDANFHAYTDFWTMNGFIRNLLWNGFHPIFPWVCFFLIGMWIGRKRWLEKENQRKILIYSLSGTVVLEMLSYSLITWTSPILDPESAAYLFATKPMPPTVLYVLSAGCSALTILSTCHYVIHKFENSRLNQAIIHTGQLSLSHYIGHIIIGLGFLEAINYLENGKLSFAIAYGCAYFIIAIVFSHVWRKWMKRGPVEWILRRFC</sequence>
<dbReference type="RefSeq" id="WP_204815464.1">
    <property type="nucleotide sequence ID" value="NZ_JANHOF010000001.1"/>
</dbReference>
<feature type="transmembrane region" description="Helical" evidence="1">
    <location>
        <begin position="321"/>
        <end position="342"/>
    </location>
</feature>
<evidence type="ECO:0000256" key="1">
    <source>
        <dbReference type="SAM" id="Phobius"/>
    </source>
</evidence>
<evidence type="ECO:0000313" key="4">
    <source>
        <dbReference type="Proteomes" id="UP001589818"/>
    </source>
</evidence>
<feature type="domain" description="DUF418" evidence="2">
    <location>
        <begin position="198"/>
        <end position="358"/>
    </location>
</feature>
<dbReference type="InterPro" id="IPR052529">
    <property type="entry name" value="Bact_Transport_Assoc"/>
</dbReference>
<feature type="transmembrane region" description="Helical" evidence="1">
    <location>
        <begin position="50"/>
        <end position="67"/>
    </location>
</feature>
<dbReference type="EMBL" id="JBHLVF010000041">
    <property type="protein sequence ID" value="MFC0394309.1"/>
    <property type="molecule type" value="Genomic_DNA"/>
</dbReference>
<evidence type="ECO:0000259" key="2">
    <source>
        <dbReference type="Pfam" id="PF04235"/>
    </source>
</evidence>
<keyword evidence="1" id="KW-1133">Transmembrane helix</keyword>
<dbReference type="PANTHER" id="PTHR30590">
    <property type="entry name" value="INNER MEMBRANE PROTEIN"/>
    <property type="match status" value="1"/>
</dbReference>
<feature type="transmembrane region" description="Helical" evidence="1">
    <location>
        <begin position="110"/>
        <end position="127"/>
    </location>
</feature>
<dbReference type="Proteomes" id="UP001589818">
    <property type="component" value="Unassembled WGS sequence"/>
</dbReference>
<gene>
    <name evidence="3" type="ORF">ACFFJ8_23460</name>
</gene>
<feature type="transmembrane region" description="Helical" evidence="1">
    <location>
        <begin position="12"/>
        <end position="30"/>
    </location>
</feature>
<reference evidence="3 4" key="1">
    <citation type="submission" date="2024-09" db="EMBL/GenBank/DDBJ databases">
        <authorList>
            <person name="Sun Q."/>
            <person name="Mori K."/>
        </authorList>
    </citation>
    <scope>NUCLEOTIDE SEQUENCE [LARGE SCALE GENOMIC DNA]</scope>
    <source>
        <strain evidence="3 4">CCM 4839</strain>
    </source>
</reference>
<name>A0ABV6JEI7_9BACL</name>
<accession>A0ABV6JEI7</accession>
<evidence type="ECO:0000313" key="3">
    <source>
        <dbReference type="EMBL" id="MFC0394309.1"/>
    </source>
</evidence>
<feature type="transmembrane region" description="Helical" evidence="1">
    <location>
        <begin position="87"/>
        <end position="104"/>
    </location>
</feature>
<proteinExistence type="predicted"/>
<feature type="transmembrane region" description="Helical" evidence="1">
    <location>
        <begin position="211"/>
        <end position="234"/>
    </location>
</feature>
<dbReference type="PANTHER" id="PTHR30590:SF3">
    <property type="entry name" value="HYPOTHETICAL MEMBRANE SPANNING PROTEIN"/>
    <property type="match status" value="1"/>
</dbReference>